<evidence type="ECO:0000313" key="3">
    <source>
        <dbReference type="Proteomes" id="UP000240717"/>
    </source>
</evidence>
<dbReference type="CDD" id="cd00093">
    <property type="entry name" value="HTH_XRE"/>
    <property type="match status" value="1"/>
</dbReference>
<proteinExistence type="predicted"/>
<sequence length="72" mass="8599">MRYLRYLRKDVNLTTTEMSKRINALFDCSISRERIILFECNIRKPDLATAKIIAAFFNVKLEDVRKNEKVKF</sequence>
<dbReference type="GO" id="GO:0003677">
    <property type="term" value="F:DNA binding"/>
    <property type="evidence" value="ECO:0007669"/>
    <property type="project" value="InterPro"/>
</dbReference>
<protein>
    <recommendedName>
        <fullName evidence="1">HTH cro/C1-type domain-containing protein</fullName>
    </recommendedName>
</protein>
<evidence type="ECO:0000259" key="1">
    <source>
        <dbReference type="PROSITE" id="PS50943"/>
    </source>
</evidence>
<dbReference type="Gene3D" id="1.10.260.40">
    <property type="entry name" value="lambda repressor-like DNA-binding domains"/>
    <property type="match status" value="1"/>
</dbReference>
<gene>
    <name evidence="2" type="ORF">BU085_06125</name>
</gene>
<accession>A0A2T4Q0P4</accession>
<dbReference type="Proteomes" id="UP000240717">
    <property type="component" value="Unassembled WGS sequence"/>
</dbReference>
<evidence type="ECO:0000313" key="2">
    <source>
        <dbReference type="EMBL" id="PTI51159.1"/>
    </source>
</evidence>
<feature type="domain" description="HTH cro/C1-type" evidence="1">
    <location>
        <begin position="4"/>
        <end position="64"/>
    </location>
</feature>
<dbReference type="PROSITE" id="PS50943">
    <property type="entry name" value="HTH_CROC1"/>
    <property type="match status" value="1"/>
</dbReference>
<dbReference type="InterPro" id="IPR010982">
    <property type="entry name" value="Lambda_DNA-bd_dom_sf"/>
</dbReference>
<name>A0A2T4Q0P4_STAWA</name>
<organism evidence="2 3">
    <name type="scientific">Staphylococcus warneri</name>
    <dbReference type="NCBI Taxonomy" id="1292"/>
    <lineage>
        <taxon>Bacteria</taxon>
        <taxon>Bacillati</taxon>
        <taxon>Bacillota</taxon>
        <taxon>Bacilli</taxon>
        <taxon>Bacillales</taxon>
        <taxon>Staphylococcaceae</taxon>
        <taxon>Staphylococcus</taxon>
    </lineage>
</organism>
<comment type="caution">
    <text evidence="2">The sequence shown here is derived from an EMBL/GenBank/DDBJ whole genome shotgun (WGS) entry which is preliminary data.</text>
</comment>
<dbReference type="RefSeq" id="WP_107532514.1">
    <property type="nucleotide sequence ID" value="NZ_PZEV01000016.1"/>
</dbReference>
<dbReference type="InterPro" id="IPR001387">
    <property type="entry name" value="Cro/C1-type_HTH"/>
</dbReference>
<reference evidence="2 3" key="1">
    <citation type="journal article" date="2016" name="Front. Microbiol.">
        <title>Comprehensive Phylogenetic Analysis of Bovine Non-aureus Staphylococci Species Based on Whole-Genome Sequencing.</title>
        <authorList>
            <person name="Naushad S."/>
            <person name="Barkema H.W."/>
            <person name="Luby C."/>
            <person name="Condas L.A."/>
            <person name="Nobrega D.B."/>
            <person name="Carson D.A."/>
            <person name="De Buck J."/>
        </authorList>
    </citation>
    <scope>NUCLEOTIDE SEQUENCE [LARGE SCALE GENOMIC DNA]</scope>
    <source>
        <strain evidence="2 3">SNUC 2993</strain>
    </source>
</reference>
<dbReference type="EMBL" id="PZEV01000016">
    <property type="protein sequence ID" value="PTI51159.1"/>
    <property type="molecule type" value="Genomic_DNA"/>
</dbReference>
<dbReference type="AlphaFoldDB" id="A0A2T4Q0P4"/>
<dbReference type="Pfam" id="PF01381">
    <property type="entry name" value="HTH_3"/>
    <property type="match status" value="1"/>
</dbReference>
<dbReference type="SUPFAM" id="SSF47413">
    <property type="entry name" value="lambda repressor-like DNA-binding domains"/>
    <property type="match status" value="1"/>
</dbReference>